<feature type="compositionally biased region" description="Basic and acidic residues" evidence="1">
    <location>
        <begin position="103"/>
        <end position="127"/>
    </location>
</feature>
<feature type="compositionally biased region" description="Basic and acidic residues" evidence="1">
    <location>
        <begin position="37"/>
        <end position="67"/>
    </location>
</feature>
<gene>
    <name evidence="2" type="ORF">BJ508DRAFT_331713</name>
</gene>
<feature type="compositionally biased region" description="Basic and acidic residues" evidence="1">
    <location>
        <begin position="74"/>
        <end position="91"/>
    </location>
</feature>
<accession>A0A3N4HR71</accession>
<proteinExistence type="predicted"/>
<dbReference type="Proteomes" id="UP000275078">
    <property type="component" value="Unassembled WGS sequence"/>
</dbReference>
<feature type="region of interest" description="Disordered" evidence="1">
    <location>
        <begin position="1"/>
        <end position="127"/>
    </location>
</feature>
<dbReference type="AlphaFoldDB" id="A0A3N4HR71"/>
<feature type="compositionally biased region" description="Basic residues" evidence="1">
    <location>
        <begin position="11"/>
        <end position="23"/>
    </location>
</feature>
<name>A0A3N4HR71_ASCIM</name>
<evidence type="ECO:0000313" key="3">
    <source>
        <dbReference type="Proteomes" id="UP000275078"/>
    </source>
</evidence>
<protein>
    <submittedName>
        <fullName evidence="2">Uncharacterized protein</fullName>
    </submittedName>
</protein>
<organism evidence="2 3">
    <name type="scientific">Ascobolus immersus RN42</name>
    <dbReference type="NCBI Taxonomy" id="1160509"/>
    <lineage>
        <taxon>Eukaryota</taxon>
        <taxon>Fungi</taxon>
        <taxon>Dikarya</taxon>
        <taxon>Ascomycota</taxon>
        <taxon>Pezizomycotina</taxon>
        <taxon>Pezizomycetes</taxon>
        <taxon>Pezizales</taxon>
        <taxon>Ascobolaceae</taxon>
        <taxon>Ascobolus</taxon>
    </lineage>
</organism>
<evidence type="ECO:0000256" key="1">
    <source>
        <dbReference type="SAM" id="MobiDB-lite"/>
    </source>
</evidence>
<evidence type="ECO:0000313" key="2">
    <source>
        <dbReference type="EMBL" id="RPA75807.1"/>
    </source>
</evidence>
<sequence>MSENAYGSAGTRRKAGKRRKSQKRAWGIGKPNGARADVARDGPGAEKWAEERERAELKSEKSEHQERGGQAGIKSERSEHQKTGGRAELKSKRAKHQETGGQEELKKSEWQSSRGREPELKSRERRA</sequence>
<reference evidence="2 3" key="1">
    <citation type="journal article" date="2018" name="Nat. Ecol. Evol.">
        <title>Pezizomycetes genomes reveal the molecular basis of ectomycorrhizal truffle lifestyle.</title>
        <authorList>
            <person name="Murat C."/>
            <person name="Payen T."/>
            <person name="Noel B."/>
            <person name="Kuo A."/>
            <person name="Morin E."/>
            <person name="Chen J."/>
            <person name="Kohler A."/>
            <person name="Krizsan K."/>
            <person name="Balestrini R."/>
            <person name="Da Silva C."/>
            <person name="Montanini B."/>
            <person name="Hainaut M."/>
            <person name="Levati E."/>
            <person name="Barry K.W."/>
            <person name="Belfiori B."/>
            <person name="Cichocki N."/>
            <person name="Clum A."/>
            <person name="Dockter R.B."/>
            <person name="Fauchery L."/>
            <person name="Guy J."/>
            <person name="Iotti M."/>
            <person name="Le Tacon F."/>
            <person name="Lindquist E.A."/>
            <person name="Lipzen A."/>
            <person name="Malagnac F."/>
            <person name="Mello A."/>
            <person name="Molinier V."/>
            <person name="Miyauchi S."/>
            <person name="Poulain J."/>
            <person name="Riccioni C."/>
            <person name="Rubini A."/>
            <person name="Sitrit Y."/>
            <person name="Splivallo R."/>
            <person name="Traeger S."/>
            <person name="Wang M."/>
            <person name="Zifcakova L."/>
            <person name="Wipf D."/>
            <person name="Zambonelli A."/>
            <person name="Paolocci F."/>
            <person name="Nowrousian M."/>
            <person name="Ottonello S."/>
            <person name="Baldrian P."/>
            <person name="Spatafora J.W."/>
            <person name="Henrissat B."/>
            <person name="Nagy L.G."/>
            <person name="Aury J.M."/>
            <person name="Wincker P."/>
            <person name="Grigoriev I.V."/>
            <person name="Bonfante P."/>
            <person name="Martin F.M."/>
        </authorList>
    </citation>
    <scope>NUCLEOTIDE SEQUENCE [LARGE SCALE GENOMIC DNA]</scope>
    <source>
        <strain evidence="2 3">RN42</strain>
    </source>
</reference>
<dbReference type="EMBL" id="ML119756">
    <property type="protein sequence ID" value="RPA75807.1"/>
    <property type="molecule type" value="Genomic_DNA"/>
</dbReference>
<keyword evidence="3" id="KW-1185">Reference proteome</keyword>